<evidence type="ECO:0000256" key="1">
    <source>
        <dbReference type="ARBA" id="ARBA00004651"/>
    </source>
</evidence>
<comment type="subcellular location">
    <subcellularLocation>
        <location evidence="1">Cell membrane</location>
        <topology evidence="1">Multi-pass membrane protein</topology>
    </subcellularLocation>
</comment>
<feature type="transmembrane region" description="Helical" evidence="6">
    <location>
        <begin position="118"/>
        <end position="140"/>
    </location>
</feature>
<keyword evidence="8" id="KW-1185">Reference proteome</keyword>
<feature type="transmembrane region" description="Helical" evidence="6">
    <location>
        <begin position="39"/>
        <end position="67"/>
    </location>
</feature>
<dbReference type="GO" id="GO:0005886">
    <property type="term" value="C:plasma membrane"/>
    <property type="evidence" value="ECO:0007669"/>
    <property type="project" value="UniProtKB-SubCell"/>
</dbReference>
<feature type="transmembrane region" description="Helical" evidence="6">
    <location>
        <begin position="73"/>
        <end position="94"/>
    </location>
</feature>
<gene>
    <name evidence="7" type="ORF">FHU37_003804</name>
</gene>
<keyword evidence="2" id="KW-1003">Cell membrane</keyword>
<keyword evidence="4 6" id="KW-1133">Transmembrane helix</keyword>
<evidence type="ECO:0000256" key="6">
    <source>
        <dbReference type="SAM" id="Phobius"/>
    </source>
</evidence>
<keyword evidence="3 6" id="KW-0812">Transmembrane</keyword>
<evidence type="ECO:0000256" key="2">
    <source>
        <dbReference type="ARBA" id="ARBA00022475"/>
    </source>
</evidence>
<name>A0A853A884_9ACTN</name>
<dbReference type="PANTHER" id="PTHR30086">
    <property type="entry name" value="ARGININE EXPORTER PROTEIN ARGO"/>
    <property type="match status" value="1"/>
</dbReference>
<accession>A0A853A884</accession>
<dbReference type="Proteomes" id="UP000567795">
    <property type="component" value="Unassembled WGS sequence"/>
</dbReference>
<dbReference type="GO" id="GO:0015171">
    <property type="term" value="F:amino acid transmembrane transporter activity"/>
    <property type="evidence" value="ECO:0007669"/>
    <property type="project" value="TreeGrafter"/>
</dbReference>
<sequence length="216" mass="21112">MTGVLVAGLLAGYGIAVPVGAIAALLVDYGARRPFRVAAAAAMGVATADGLYALAAVLGGAAAARLIEPVAPAMRLLAGLLLLALAVQTVATALRRHHAPATAAAPGPDGGAATAPRAFWLFLGLTVLNPATIVYFGALVLGRQAESGAGAGTGPGPTELLFALAAFAASASWQLLVAAGGNLVGRLLTGRRGRLVTALVSAGVVALLAGRLLLAG</sequence>
<feature type="transmembrane region" description="Helical" evidence="6">
    <location>
        <begin position="195"/>
        <end position="214"/>
    </location>
</feature>
<evidence type="ECO:0000256" key="4">
    <source>
        <dbReference type="ARBA" id="ARBA00022989"/>
    </source>
</evidence>
<evidence type="ECO:0000256" key="3">
    <source>
        <dbReference type="ARBA" id="ARBA00022692"/>
    </source>
</evidence>
<feature type="transmembrane region" description="Helical" evidence="6">
    <location>
        <begin position="160"/>
        <end position="183"/>
    </location>
</feature>
<evidence type="ECO:0000313" key="8">
    <source>
        <dbReference type="Proteomes" id="UP000567795"/>
    </source>
</evidence>
<proteinExistence type="predicted"/>
<feature type="transmembrane region" description="Helical" evidence="6">
    <location>
        <begin position="6"/>
        <end position="27"/>
    </location>
</feature>
<keyword evidence="5 6" id="KW-0472">Membrane</keyword>
<dbReference type="PANTHER" id="PTHR30086:SF20">
    <property type="entry name" value="ARGININE EXPORTER PROTEIN ARGO-RELATED"/>
    <property type="match status" value="1"/>
</dbReference>
<reference evidence="7 8" key="1">
    <citation type="submission" date="2020-07" db="EMBL/GenBank/DDBJ databases">
        <title>Sequencing the genomes of 1000 actinobacteria strains.</title>
        <authorList>
            <person name="Klenk H.-P."/>
        </authorList>
    </citation>
    <scope>NUCLEOTIDE SEQUENCE [LARGE SCALE GENOMIC DNA]</scope>
    <source>
        <strain evidence="7 8">DSM 42178</strain>
    </source>
</reference>
<organism evidence="7 8">
    <name type="scientific">Allostreptomyces psammosilenae</name>
    <dbReference type="NCBI Taxonomy" id="1892865"/>
    <lineage>
        <taxon>Bacteria</taxon>
        <taxon>Bacillati</taxon>
        <taxon>Actinomycetota</taxon>
        <taxon>Actinomycetes</taxon>
        <taxon>Kitasatosporales</taxon>
        <taxon>Streptomycetaceae</taxon>
        <taxon>Allostreptomyces</taxon>
    </lineage>
</organism>
<evidence type="ECO:0000313" key="7">
    <source>
        <dbReference type="EMBL" id="NYI06861.1"/>
    </source>
</evidence>
<evidence type="ECO:0000256" key="5">
    <source>
        <dbReference type="ARBA" id="ARBA00023136"/>
    </source>
</evidence>
<comment type="caution">
    <text evidence="7">The sequence shown here is derived from an EMBL/GenBank/DDBJ whole genome shotgun (WGS) entry which is preliminary data.</text>
</comment>
<dbReference type="RefSeq" id="WP_312892672.1">
    <property type="nucleotide sequence ID" value="NZ_JACBZD010000001.1"/>
</dbReference>
<dbReference type="InterPro" id="IPR001123">
    <property type="entry name" value="LeuE-type"/>
</dbReference>
<dbReference type="EMBL" id="JACBZD010000001">
    <property type="protein sequence ID" value="NYI06861.1"/>
    <property type="molecule type" value="Genomic_DNA"/>
</dbReference>
<dbReference type="Pfam" id="PF01810">
    <property type="entry name" value="LysE"/>
    <property type="match status" value="1"/>
</dbReference>
<protein>
    <submittedName>
        <fullName evidence="7">Arginine exporter protein ArgO</fullName>
    </submittedName>
</protein>
<dbReference type="AlphaFoldDB" id="A0A853A884"/>